<organism evidence="1 2">
    <name type="scientific">Atta colombica</name>
    <dbReference type="NCBI Taxonomy" id="520822"/>
    <lineage>
        <taxon>Eukaryota</taxon>
        <taxon>Metazoa</taxon>
        <taxon>Ecdysozoa</taxon>
        <taxon>Arthropoda</taxon>
        <taxon>Hexapoda</taxon>
        <taxon>Insecta</taxon>
        <taxon>Pterygota</taxon>
        <taxon>Neoptera</taxon>
        <taxon>Endopterygota</taxon>
        <taxon>Hymenoptera</taxon>
        <taxon>Apocrita</taxon>
        <taxon>Aculeata</taxon>
        <taxon>Formicoidea</taxon>
        <taxon>Formicidae</taxon>
        <taxon>Myrmicinae</taxon>
        <taxon>Atta</taxon>
    </lineage>
</organism>
<sequence length="291" mass="33369">MTIWPLIISVRIGFLNQSPVAAVFLDKAGPFDNVDPHILLKDLNLIRHLNFVINACIDVSCMDHMMPIRAHPKGVILDHKLYLRYLIDKGKKYICHYFNSSVTWDSLPELLLTAYRATFRSALEYRCQFFTWKPVAPPNKCHALIVNPKFIYKAMASSVSPIYCICSLEEMKITAIRKKPSNVSTSILALIRGIFFKKYIKIMHDCDKNNPSVILANFYHKSFTFRKNAAFYTDGSKDLEGAVRAIVFSPEMEDNIKHRLPSETFIFIVSCGLSTRLYRLSTILTFPEAFL</sequence>
<name>A0A195ATT0_9HYME</name>
<gene>
    <name evidence="1" type="ORF">ALC53_13701</name>
</gene>
<dbReference type="Proteomes" id="UP000078540">
    <property type="component" value="Unassembled WGS sequence"/>
</dbReference>
<dbReference type="EMBL" id="KQ976738">
    <property type="protein sequence ID" value="KYM75638.1"/>
    <property type="molecule type" value="Genomic_DNA"/>
</dbReference>
<evidence type="ECO:0000313" key="2">
    <source>
        <dbReference type="Proteomes" id="UP000078540"/>
    </source>
</evidence>
<proteinExistence type="predicted"/>
<dbReference type="AlphaFoldDB" id="A0A195ATT0"/>
<keyword evidence="2" id="KW-1185">Reference proteome</keyword>
<protein>
    <submittedName>
        <fullName evidence="1">Uncharacterized protein</fullName>
    </submittedName>
</protein>
<accession>A0A195ATT0</accession>
<dbReference type="STRING" id="520822.A0A195ATT0"/>
<evidence type="ECO:0000313" key="1">
    <source>
        <dbReference type="EMBL" id="KYM75638.1"/>
    </source>
</evidence>
<reference evidence="1 2" key="1">
    <citation type="submission" date="2015-09" db="EMBL/GenBank/DDBJ databases">
        <title>Atta colombica WGS genome.</title>
        <authorList>
            <person name="Nygaard S."/>
            <person name="Hu H."/>
            <person name="Boomsma J."/>
            <person name="Zhang G."/>
        </authorList>
    </citation>
    <scope>NUCLEOTIDE SEQUENCE [LARGE SCALE GENOMIC DNA]</scope>
    <source>
        <strain evidence="1">Treedump-2</strain>
        <tissue evidence="1">Whole body</tissue>
    </source>
</reference>